<accession>A0A366XVB9</accession>
<feature type="coiled-coil region" evidence="3">
    <location>
        <begin position="129"/>
        <end position="156"/>
    </location>
</feature>
<dbReference type="InterPro" id="IPR003797">
    <property type="entry name" value="DegV"/>
</dbReference>
<protein>
    <submittedName>
        <fullName evidence="4">DegV family protein</fullName>
    </submittedName>
</protein>
<reference evidence="4 5" key="1">
    <citation type="submission" date="2018-07" db="EMBL/GenBank/DDBJ databases">
        <title>Lottiidibacillus patelloidae gen. nov., sp. nov., isolated from the intestinal tract of a marine limpet and the reclassification of B. taeanensis BH030017T, B. algicola KMM 3737T and B. hwajinpoensis SW-72T as genus Lottiidibacillus.</title>
        <authorList>
            <person name="Liu R."/>
            <person name="Huang Z."/>
        </authorList>
    </citation>
    <scope>NUCLEOTIDE SEQUENCE [LARGE SCALE GENOMIC DNA]</scope>
    <source>
        <strain evidence="4 5">BH030017</strain>
    </source>
</reference>
<evidence type="ECO:0000313" key="4">
    <source>
        <dbReference type="EMBL" id="RBW69518.1"/>
    </source>
</evidence>
<dbReference type="Pfam" id="PF02645">
    <property type="entry name" value="DegV"/>
    <property type="match status" value="1"/>
</dbReference>
<evidence type="ECO:0000256" key="1">
    <source>
        <dbReference type="ARBA" id="ARBA00003238"/>
    </source>
</evidence>
<keyword evidence="2" id="KW-0446">Lipid-binding</keyword>
<dbReference type="PANTHER" id="PTHR33434">
    <property type="entry name" value="DEGV DOMAIN-CONTAINING PROTEIN DR_1986-RELATED"/>
    <property type="match status" value="1"/>
</dbReference>
<organism evidence="4 5">
    <name type="scientific">Bacillus taeanensis</name>
    <dbReference type="NCBI Taxonomy" id="273032"/>
    <lineage>
        <taxon>Bacteria</taxon>
        <taxon>Bacillati</taxon>
        <taxon>Bacillota</taxon>
        <taxon>Bacilli</taxon>
        <taxon>Bacillales</taxon>
        <taxon>Bacillaceae</taxon>
        <taxon>Bacillus</taxon>
    </lineage>
</organism>
<dbReference type="OrthoDB" id="9780660at2"/>
<name>A0A366XVB9_9BACI</name>
<dbReference type="Gene3D" id="3.30.1180.10">
    <property type="match status" value="1"/>
</dbReference>
<sequence length="287" mass="32065">MQVKIITDSSCDLPVEFLEKYEIDMVPLVVNLENEEYFDKETIQSNDVYDAMRNEKVPKTAQAPAYRLQETFTSYAEKQHPIIFIAMSSKLSGTYQTAVLMKEEVLEKFPNASIAVIDSYAGSGGHGLLVKYAAELAHANNNLEDMERKLNHVRNHIEHIFTVDNVEYLYRGGRLSKASAVIGGLLNIKPILTLPQGKIHPVGKVRGQKKLYTKILELMTERGENLEEQTIIIVHADNSEGADHLKKLIEEKTNCHSFIIHTIGSAVGAHVGPGALGVFFFNQLSIE</sequence>
<gene>
    <name evidence="4" type="ORF">DS031_11395</name>
</gene>
<dbReference type="SUPFAM" id="SSF82549">
    <property type="entry name" value="DAK1/DegV-like"/>
    <property type="match status" value="1"/>
</dbReference>
<evidence type="ECO:0000256" key="2">
    <source>
        <dbReference type="ARBA" id="ARBA00023121"/>
    </source>
</evidence>
<dbReference type="GO" id="GO:0008289">
    <property type="term" value="F:lipid binding"/>
    <property type="evidence" value="ECO:0007669"/>
    <property type="project" value="UniProtKB-KW"/>
</dbReference>
<dbReference type="PANTHER" id="PTHR33434:SF3">
    <property type="entry name" value="DEGV DOMAIN-CONTAINING PROTEIN YITS"/>
    <property type="match status" value="1"/>
</dbReference>
<dbReference type="NCBIfam" id="TIGR00762">
    <property type="entry name" value="DegV"/>
    <property type="match status" value="1"/>
</dbReference>
<dbReference type="PROSITE" id="PS51482">
    <property type="entry name" value="DEGV"/>
    <property type="match status" value="1"/>
</dbReference>
<dbReference type="AlphaFoldDB" id="A0A366XVB9"/>
<evidence type="ECO:0000256" key="3">
    <source>
        <dbReference type="SAM" id="Coils"/>
    </source>
</evidence>
<evidence type="ECO:0000313" key="5">
    <source>
        <dbReference type="Proteomes" id="UP000253314"/>
    </source>
</evidence>
<dbReference type="InterPro" id="IPR043168">
    <property type="entry name" value="DegV_C"/>
</dbReference>
<dbReference type="InterPro" id="IPR050270">
    <property type="entry name" value="DegV_domain_contain"/>
</dbReference>
<comment type="caution">
    <text evidence="4">The sequence shown here is derived from an EMBL/GenBank/DDBJ whole genome shotgun (WGS) entry which is preliminary data.</text>
</comment>
<proteinExistence type="predicted"/>
<keyword evidence="3" id="KW-0175">Coiled coil</keyword>
<comment type="function">
    <text evidence="1">May bind long-chain fatty acids, such as palmitate, and may play a role in lipid transport or fatty acid metabolism.</text>
</comment>
<dbReference type="Gene3D" id="3.40.50.10440">
    <property type="entry name" value="Dihydroxyacetone kinase, domain 1"/>
    <property type="match status" value="1"/>
</dbReference>
<dbReference type="Proteomes" id="UP000253314">
    <property type="component" value="Unassembled WGS sequence"/>
</dbReference>
<dbReference type="Gene3D" id="2.20.28.50">
    <property type="entry name" value="degv family protein"/>
    <property type="match status" value="1"/>
</dbReference>
<keyword evidence="5" id="KW-1185">Reference proteome</keyword>
<dbReference type="EMBL" id="QOCW01000010">
    <property type="protein sequence ID" value="RBW69518.1"/>
    <property type="molecule type" value="Genomic_DNA"/>
</dbReference>
<dbReference type="RefSeq" id="WP_113806208.1">
    <property type="nucleotide sequence ID" value="NZ_QOCW01000010.1"/>
</dbReference>